<keyword evidence="4 6" id="KW-1133">Transmembrane helix</keyword>
<evidence type="ECO:0000256" key="1">
    <source>
        <dbReference type="ARBA" id="ARBA00004651"/>
    </source>
</evidence>
<dbReference type="PANTHER" id="PTHR10010:SF46">
    <property type="entry name" value="SODIUM-DEPENDENT PHOSPHATE TRANSPORT PROTEIN 2B"/>
    <property type="match status" value="1"/>
</dbReference>
<dbReference type="Gene3D" id="1.20.58.220">
    <property type="entry name" value="Phosphate transport system protein phou homolog 2, domain 2"/>
    <property type="match status" value="1"/>
</dbReference>
<evidence type="ECO:0000256" key="4">
    <source>
        <dbReference type="ARBA" id="ARBA00022989"/>
    </source>
</evidence>
<dbReference type="Proteomes" id="UP000548582">
    <property type="component" value="Unassembled WGS sequence"/>
</dbReference>
<reference evidence="8 9" key="1">
    <citation type="submission" date="2020-03" db="EMBL/GenBank/DDBJ databases">
        <authorList>
            <person name="Sun Q."/>
        </authorList>
    </citation>
    <scope>NUCLEOTIDE SEQUENCE [LARGE SCALE GENOMIC DNA]</scope>
    <source>
        <strain evidence="8 9">JC162</strain>
    </source>
</reference>
<dbReference type="NCBIfam" id="NF037997">
    <property type="entry name" value="Na_Pi_symport"/>
    <property type="match status" value="1"/>
</dbReference>
<feature type="transmembrane region" description="Helical" evidence="6">
    <location>
        <begin position="206"/>
        <end position="230"/>
    </location>
</feature>
<feature type="transmembrane region" description="Helical" evidence="6">
    <location>
        <begin position="109"/>
        <end position="125"/>
    </location>
</feature>
<evidence type="ECO:0000256" key="6">
    <source>
        <dbReference type="SAM" id="Phobius"/>
    </source>
</evidence>
<dbReference type="GO" id="GO:0005886">
    <property type="term" value="C:plasma membrane"/>
    <property type="evidence" value="ECO:0007669"/>
    <property type="project" value="UniProtKB-SubCell"/>
</dbReference>
<feature type="transmembrane region" description="Helical" evidence="6">
    <location>
        <begin position="49"/>
        <end position="72"/>
    </location>
</feature>
<keyword evidence="3 6" id="KW-0812">Transmembrane</keyword>
<dbReference type="AlphaFoldDB" id="A0A848EBE8"/>
<evidence type="ECO:0000313" key="9">
    <source>
        <dbReference type="Proteomes" id="UP000548582"/>
    </source>
</evidence>
<dbReference type="InterPro" id="IPR026022">
    <property type="entry name" value="PhoU_dom"/>
</dbReference>
<dbReference type="NCBIfam" id="TIGR00704">
    <property type="entry name" value="NaPi_cotrn_rel"/>
    <property type="match status" value="1"/>
</dbReference>
<dbReference type="RefSeq" id="WP_170052825.1">
    <property type="nucleotide sequence ID" value="NZ_JABBKX010000001.1"/>
</dbReference>
<comment type="subcellular location">
    <subcellularLocation>
        <location evidence="1">Cell membrane</location>
        <topology evidence="1">Multi-pass membrane protein</topology>
    </subcellularLocation>
</comment>
<protein>
    <submittedName>
        <fullName evidence="8">Na/Pi cotransporter family protein</fullName>
    </submittedName>
</protein>
<dbReference type="EMBL" id="JABBKX010000001">
    <property type="protein sequence ID" value="NMJ40618.1"/>
    <property type="molecule type" value="Genomic_DNA"/>
</dbReference>
<dbReference type="Pfam" id="PF01895">
    <property type="entry name" value="PhoU"/>
    <property type="match status" value="2"/>
</dbReference>
<dbReference type="InterPro" id="IPR038078">
    <property type="entry name" value="PhoU-like_sf"/>
</dbReference>
<dbReference type="SUPFAM" id="SSF109755">
    <property type="entry name" value="PhoU-like"/>
    <property type="match status" value="1"/>
</dbReference>
<feature type="transmembrane region" description="Helical" evidence="6">
    <location>
        <begin position="250"/>
        <end position="272"/>
    </location>
</feature>
<gene>
    <name evidence="8" type="ORF">GWK16_05165</name>
</gene>
<evidence type="ECO:0000256" key="2">
    <source>
        <dbReference type="ARBA" id="ARBA00022475"/>
    </source>
</evidence>
<evidence type="ECO:0000256" key="5">
    <source>
        <dbReference type="ARBA" id="ARBA00023136"/>
    </source>
</evidence>
<keyword evidence="2" id="KW-1003">Cell membrane</keyword>
<organism evidence="8 9">
    <name type="scientific">Neoroseomonas marina</name>
    <dbReference type="NCBI Taxonomy" id="1232220"/>
    <lineage>
        <taxon>Bacteria</taxon>
        <taxon>Pseudomonadati</taxon>
        <taxon>Pseudomonadota</taxon>
        <taxon>Alphaproteobacteria</taxon>
        <taxon>Acetobacterales</taxon>
        <taxon>Acetobacteraceae</taxon>
        <taxon>Neoroseomonas</taxon>
    </lineage>
</organism>
<feature type="transmembrane region" description="Helical" evidence="6">
    <location>
        <begin position="175"/>
        <end position="199"/>
    </location>
</feature>
<keyword evidence="5 6" id="KW-0472">Membrane</keyword>
<sequence length="564" mass="60154">MQATQMLAQLLGSVALILWGVRMIRTGVTRAYGAELRRVVGAAARTRLGAFFGGVGATALLQSSTATALIIGAFAGKGLIALPAALAVMLGANVGTTLAAQLLAFDVKWLWTVCVAAGVFLFLGTQQERWRGLGRAIVGLGLLLLALDQIGQVSGALRGSETVRTVMAAMGGEPIVAVLVAAALTYAAHASLSIVLLVMSLSGAGILAAPTALALVLGANLGGALVPWIALSGSSVSSRRVQLGNLITRAAGVLAVLPFVNEVAGFAQVLAGDHAERLVVHMHTGFNVALAIVGLPLVGLLARLLERIQRDVPETRDTVTPRHLDDSALEEPAEALACAMRETLHMGDRVADMLHRALPAIEGSELRLVREVEDADNAVDRLYEAIKLYLVQVSRSELTAEESRRYVEILTFTTNLEHIGDIIDKNLMELATKKIRNQLAFSSEGLDEIRAFHTRVEETMRLACNVFATRDVVLARRLFADKGPTRTAEREAAERHFARLKEGRPESIATSAIHLDIIRDLKRIHGHLTAVAYPILEGSGELAESRLRASEEAPARLSPLSRGG</sequence>
<accession>A0A848EBE8</accession>
<feature type="domain" description="PhoU" evidence="7">
    <location>
        <begin position="453"/>
        <end position="532"/>
    </location>
</feature>
<comment type="caution">
    <text evidence="8">The sequence shown here is derived from an EMBL/GenBank/DDBJ whole genome shotgun (WGS) entry which is preliminary data.</text>
</comment>
<feature type="transmembrane region" description="Helical" evidence="6">
    <location>
        <begin position="137"/>
        <end position="155"/>
    </location>
</feature>
<dbReference type="Pfam" id="PF02690">
    <property type="entry name" value="Na_Pi_cotrans"/>
    <property type="match status" value="2"/>
</dbReference>
<dbReference type="PANTHER" id="PTHR10010">
    <property type="entry name" value="SOLUTE CARRIER FAMILY 34 SODIUM PHOSPHATE , MEMBER 2-RELATED"/>
    <property type="match status" value="1"/>
</dbReference>
<feature type="domain" description="PhoU" evidence="7">
    <location>
        <begin position="344"/>
        <end position="423"/>
    </location>
</feature>
<feature type="transmembrane region" description="Helical" evidence="6">
    <location>
        <begin position="79"/>
        <end position="103"/>
    </location>
</feature>
<dbReference type="InterPro" id="IPR003841">
    <property type="entry name" value="Na/Pi_transpt"/>
</dbReference>
<feature type="transmembrane region" description="Helical" evidence="6">
    <location>
        <begin position="284"/>
        <end position="305"/>
    </location>
</feature>
<name>A0A848EBE8_9PROT</name>
<evidence type="ECO:0000313" key="8">
    <source>
        <dbReference type="EMBL" id="NMJ40618.1"/>
    </source>
</evidence>
<evidence type="ECO:0000256" key="3">
    <source>
        <dbReference type="ARBA" id="ARBA00022692"/>
    </source>
</evidence>
<dbReference type="GO" id="GO:0044341">
    <property type="term" value="P:sodium-dependent phosphate transport"/>
    <property type="evidence" value="ECO:0007669"/>
    <property type="project" value="InterPro"/>
</dbReference>
<evidence type="ECO:0000259" key="7">
    <source>
        <dbReference type="Pfam" id="PF01895"/>
    </source>
</evidence>
<proteinExistence type="predicted"/>
<dbReference type="InterPro" id="IPR004633">
    <property type="entry name" value="NaPi_cotrn-rel/YqeW-like"/>
</dbReference>
<dbReference type="GO" id="GO:0005436">
    <property type="term" value="F:sodium:phosphate symporter activity"/>
    <property type="evidence" value="ECO:0007669"/>
    <property type="project" value="InterPro"/>
</dbReference>
<keyword evidence="9" id="KW-1185">Reference proteome</keyword>